<organism evidence="10 11">
    <name type="scientific">Penicillium angulare</name>
    <dbReference type="NCBI Taxonomy" id="116970"/>
    <lineage>
        <taxon>Eukaryota</taxon>
        <taxon>Fungi</taxon>
        <taxon>Dikarya</taxon>
        <taxon>Ascomycota</taxon>
        <taxon>Pezizomycotina</taxon>
        <taxon>Eurotiomycetes</taxon>
        <taxon>Eurotiomycetidae</taxon>
        <taxon>Eurotiales</taxon>
        <taxon>Aspergillaceae</taxon>
        <taxon>Penicillium</taxon>
    </lineage>
</organism>
<feature type="transmembrane region" description="Helical" evidence="9">
    <location>
        <begin position="94"/>
        <end position="113"/>
    </location>
</feature>
<dbReference type="Pfam" id="PF05875">
    <property type="entry name" value="Ceramidase"/>
    <property type="match status" value="1"/>
</dbReference>
<reference evidence="10" key="2">
    <citation type="journal article" date="2023" name="IMA Fungus">
        <title>Comparative genomic study of the Penicillium genus elucidates a diverse pangenome and 15 lateral gene transfer events.</title>
        <authorList>
            <person name="Petersen C."/>
            <person name="Sorensen T."/>
            <person name="Nielsen M.R."/>
            <person name="Sondergaard T.E."/>
            <person name="Sorensen J.L."/>
            <person name="Fitzpatrick D.A."/>
            <person name="Frisvad J.C."/>
            <person name="Nielsen K.L."/>
        </authorList>
    </citation>
    <scope>NUCLEOTIDE SEQUENCE</scope>
    <source>
        <strain evidence="10">IBT 30069</strain>
    </source>
</reference>
<dbReference type="PANTHER" id="PTHR46187:SF1">
    <property type="entry name" value="ALKALINE PHYTOCERAMIDASE"/>
    <property type="match status" value="1"/>
</dbReference>
<feature type="binding site" evidence="8">
    <location>
        <position position="223"/>
    </location>
    <ligand>
        <name>Zn(2+)</name>
        <dbReference type="ChEBI" id="CHEBI:29105"/>
        <note>catalytic</note>
    </ligand>
</feature>
<keyword evidence="7" id="KW-0479">Metal-binding</keyword>
<keyword evidence="8" id="KW-0862">Zinc</keyword>
<evidence type="ECO:0000256" key="5">
    <source>
        <dbReference type="ARBA" id="ARBA00022989"/>
    </source>
</evidence>
<proteinExistence type="inferred from homology"/>
<keyword evidence="11" id="KW-1185">Reference proteome</keyword>
<dbReference type="GO" id="GO:0005789">
    <property type="term" value="C:endoplasmic reticulum membrane"/>
    <property type="evidence" value="ECO:0007669"/>
    <property type="project" value="TreeGrafter"/>
</dbReference>
<evidence type="ECO:0000256" key="9">
    <source>
        <dbReference type="SAM" id="Phobius"/>
    </source>
</evidence>
<accession>A0A9W9FXQ8</accession>
<keyword evidence="5 9" id="KW-1133">Transmembrane helix</keyword>
<dbReference type="OrthoDB" id="187171at2759"/>
<dbReference type="Proteomes" id="UP001149165">
    <property type="component" value="Unassembled WGS sequence"/>
</dbReference>
<evidence type="ECO:0000313" key="10">
    <source>
        <dbReference type="EMBL" id="KAJ5108383.1"/>
    </source>
</evidence>
<gene>
    <name evidence="10" type="ORF">N7456_005058</name>
</gene>
<keyword evidence="7" id="KW-0106">Calcium</keyword>
<dbReference type="GO" id="GO:0046514">
    <property type="term" value="P:ceramide catabolic process"/>
    <property type="evidence" value="ECO:0007669"/>
    <property type="project" value="TreeGrafter"/>
</dbReference>
<dbReference type="GO" id="GO:0046513">
    <property type="term" value="P:ceramide biosynthetic process"/>
    <property type="evidence" value="ECO:0007669"/>
    <property type="project" value="TreeGrafter"/>
</dbReference>
<protein>
    <submittedName>
        <fullName evidence="10">Ceramidase</fullName>
    </submittedName>
</protein>
<feature type="transmembrane region" description="Helical" evidence="9">
    <location>
        <begin position="26"/>
        <end position="45"/>
    </location>
</feature>
<dbReference type="AlphaFoldDB" id="A0A9W9FXQ8"/>
<evidence type="ECO:0000256" key="2">
    <source>
        <dbReference type="ARBA" id="ARBA00009780"/>
    </source>
</evidence>
<name>A0A9W9FXQ8_9EURO</name>
<dbReference type="GO" id="GO:0046872">
    <property type="term" value="F:metal ion binding"/>
    <property type="evidence" value="ECO:0007669"/>
    <property type="project" value="UniProtKB-KW"/>
</dbReference>
<feature type="binding site" evidence="7">
    <location>
        <position position="21"/>
    </location>
    <ligand>
        <name>Ca(2+)</name>
        <dbReference type="ChEBI" id="CHEBI:29108"/>
    </ligand>
</feature>
<keyword evidence="3 9" id="KW-0812">Transmembrane</keyword>
<feature type="binding site" evidence="8">
    <location>
        <position position="81"/>
    </location>
    <ligand>
        <name>Zn(2+)</name>
        <dbReference type="ChEBI" id="CHEBI:29105"/>
        <note>catalytic</note>
    </ligand>
</feature>
<evidence type="ECO:0000256" key="6">
    <source>
        <dbReference type="ARBA" id="ARBA00023136"/>
    </source>
</evidence>
<reference evidence="10" key="1">
    <citation type="submission" date="2022-11" db="EMBL/GenBank/DDBJ databases">
        <authorList>
            <person name="Petersen C."/>
        </authorList>
    </citation>
    <scope>NUCLEOTIDE SEQUENCE</scope>
    <source>
        <strain evidence="10">IBT 30069</strain>
    </source>
</reference>
<dbReference type="InterPro" id="IPR008901">
    <property type="entry name" value="ACER"/>
</dbReference>
<comment type="cofactor">
    <cofactor evidence="8">
        <name>Zn(2+)</name>
        <dbReference type="ChEBI" id="CHEBI:29105"/>
    </cofactor>
</comment>
<comment type="similarity">
    <text evidence="2">Belongs to the alkaline ceramidase family.</text>
</comment>
<evidence type="ECO:0000313" key="11">
    <source>
        <dbReference type="Proteomes" id="UP001149165"/>
    </source>
</evidence>
<evidence type="ECO:0000256" key="8">
    <source>
        <dbReference type="PIRSR" id="PIRSR608901-2"/>
    </source>
</evidence>
<evidence type="ECO:0000256" key="7">
    <source>
        <dbReference type="PIRSR" id="PIRSR608901-1"/>
    </source>
</evidence>
<comment type="subcellular location">
    <subcellularLocation>
        <location evidence="1">Membrane</location>
        <topology evidence="1">Multi-pass membrane protein</topology>
    </subcellularLocation>
</comment>
<feature type="binding site" evidence="7">
    <location>
        <position position="32"/>
    </location>
    <ligand>
        <name>Ca(2+)</name>
        <dbReference type="ChEBI" id="CHEBI:29108"/>
    </ligand>
</feature>
<dbReference type="EMBL" id="JAPQKH010000003">
    <property type="protein sequence ID" value="KAJ5108383.1"/>
    <property type="molecule type" value="Genomic_DNA"/>
</dbReference>
<feature type="transmembrane region" description="Helical" evidence="9">
    <location>
        <begin position="142"/>
        <end position="165"/>
    </location>
</feature>
<feature type="binding site" evidence="8">
    <location>
        <position position="227"/>
    </location>
    <ligand>
        <name>Zn(2+)</name>
        <dbReference type="ChEBI" id="CHEBI:29105"/>
        <note>catalytic</note>
    </ligand>
</feature>
<keyword evidence="6 9" id="KW-0472">Membrane</keyword>
<dbReference type="PANTHER" id="PTHR46187">
    <property type="entry name" value="ALKALINE CERAMIDASE 3"/>
    <property type="match status" value="1"/>
</dbReference>
<feature type="transmembrane region" description="Helical" evidence="9">
    <location>
        <begin position="65"/>
        <end position="82"/>
    </location>
</feature>
<sequence>MSNPSAGPFWGPPTAHANFCEEDYVISRYIAELINTLSNLTYIFYGVYGLRKLRQASTFELSRCFPYWGLIAVGICSSAFHISLKYHTQMLDDLSMLFTTTPILYRVLIVNATRQNTQRTGLLLGGLLLAFVIYHVKTDELIVHSSLFVISILTIGIRTFQLIQLKTVEGSPARKQIWGVVRFGAFIFNAGFYIWLIDGWICDFLRSTRRMIGAPWAYLLELHGWWHVFTAVGAYIFIVVIDKLLSEESNIEIAESVAWPASWACKSIFAGRNIDDRGVTKKQS</sequence>
<comment type="caution">
    <text evidence="10">The sequence shown here is derived from an EMBL/GenBank/DDBJ whole genome shotgun (WGS) entry which is preliminary data.</text>
</comment>
<evidence type="ECO:0000256" key="3">
    <source>
        <dbReference type="ARBA" id="ARBA00022692"/>
    </source>
</evidence>
<evidence type="ECO:0000256" key="4">
    <source>
        <dbReference type="ARBA" id="ARBA00022801"/>
    </source>
</evidence>
<feature type="transmembrane region" description="Helical" evidence="9">
    <location>
        <begin position="216"/>
        <end position="241"/>
    </location>
</feature>
<evidence type="ECO:0000256" key="1">
    <source>
        <dbReference type="ARBA" id="ARBA00004141"/>
    </source>
</evidence>
<keyword evidence="4" id="KW-0378">Hydrolase</keyword>
<feature type="transmembrane region" description="Helical" evidence="9">
    <location>
        <begin position="120"/>
        <end position="136"/>
    </location>
</feature>
<dbReference type="GO" id="GO:0016811">
    <property type="term" value="F:hydrolase activity, acting on carbon-nitrogen (but not peptide) bonds, in linear amides"/>
    <property type="evidence" value="ECO:0007669"/>
    <property type="project" value="InterPro"/>
</dbReference>
<feature type="transmembrane region" description="Helical" evidence="9">
    <location>
        <begin position="177"/>
        <end position="196"/>
    </location>
</feature>